<comment type="caution">
    <text evidence="2">The sequence shown here is derived from an EMBL/GenBank/DDBJ whole genome shotgun (WGS) entry which is preliminary data.</text>
</comment>
<evidence type="ECO:0000313" key="4">
    <source>
        <dbReference type="Proteomes" id="UP000216316"/>
    </source>
</evidence>
<keyword evidence="4" id="KW-1185">Reference proteome</keyword>
<reference evidence="1 4" key="2">
    <citation type="submission" date="2017-05" db="EMBL/GenBank/DDBJ databases">
        <authorList>
            <person name="Lin X.B."/>
            <person name="Stothard P."/>
            <person name="Tasseva G."/>
            <person name="Walter J."/>
        </authorList>
    </citation>
    <scope>NUCLEOTIDE SEQUENCE [LARGE SCALE GENOMIC DNA]</scope>
    <source>
        <strain evidence="1 4">609u</strain>
    </source>
</reference>
<dbReference type="AlphaFoldDB" id="A0A256LCG8"/>
<reference evidence="3 4" key="3">
    <citation type="submission" date="2017-09" db="EMBL/GenBank/DDBJ databases">
        <title>Tripartite evolution among Lactobacillus johnsonii, Lactobacillus taiwanensis, Lactobacillus reuteri and their rodent host.</title>
        <authorList>
            <person name="Wang T."/>
            <person name="Knowles S."/>
            <person name="Cheng C."/>
        </authorList>
    </citation>
    <scope>NUCLEOTIDE SEQUENCE [LARGE SCALE GENOMIC DNA]</scope>
    <source>
        <strain evidence="2 3">609q</strain>
        <strain evidence="1 4">609u</strain>
    </source>
</reference>
<evidence type="ECO:0000313" key="1">
    <source>
        <dbReference type="EMBL" id="OYR87501.1"/>
    </source>
</evidence>
<dbReference type="Proteomes" id="UP000215828">
    <property type="component" value="Unassembled WGS sequence"/>
</dbReference>
<proteinExistence type="predicted"/>
<dbReference type="RefSeq" id="WP_094496358.1">
    <property type="nucleotide sequence ID" value="NZ_NGNV01000044.1"/>
</dbReference>
<dbReference type="EMBL" id="NGNX01000033">
    <property type="protein sequence ID" value="OYR91119.1"/>
    <property type="molecule type" value="Genomic_DNA"/>
</dbReference>
<organism evidence="2 3">
    <name type="scientific">Lactobacillus taiwanensis</name>
    <dbReference type="NCBI Taxonomy" id="508451"/>
    <lineage>
        <taxon>Bacteria</taxon>
        <taxon>Bacillati</taxon>
        <taxon>Bacillota</taxon>
        <taxon>Bacilli</taxon>
        <taxon>Lactobacillales</taxon>
        <taxon>Lactobacillaceae</taxon>
        <taxon>Lactobacillus</taxon>
    </lineage>
</organism>
<accession>A0A256LCG8</accession>
<name>A0A256LCG8_9LACO</name>
<dbReference type="EMBL" id="NGNV01000044">
    <property type="protein sequence ID" value="OYR87501.1"/>
    <property type="molecule type" value="Genomic_DNA"/>
</dbReference>
<gene>
    <name evidence="1" type="ORF">CBF53_08675</name>
    <name evidence="2" type="ORF">CBF70_08110</name>
</gene>
<evidence type="ECO:0000313" key="2">
    <source>
        <dbReference type="EMBL" id="OYR91119.1"/>
    </source>
</evidence>
<reference evidence="2 3" key="1">
    <citation type="submission" date="2017-04" db="EMBL/GenBank/DDBJ databases">
        <authorList>
            <person name="Afonso C.L."/>
            <person name="Miller P.J."/>
            <person name="Scott M.A."/>
            <person name="Spackman E."/>
            <person name="Goraichik I."/>
            <person name="Dimitrov K.M."/>
            <person name="Suarez D.L."/>
            <person name="Swayne D.E."/>
        </authorList>
    </citation>
    <scope>NUCLEOTIDE SEQUENCE [LARGE SCALE GENOMIC DNA]</scope>
    <source>
        <strain evidence="2 3">609q</strain>
    </source>
</reference>
<protein>
    <submittedName>
        <fullName evidence="2">Uncharacterized protein</fullName>
    </submittedName>
</protein>
<dbReference type="Proteomes" id="UP000216316">
    <property type="component" value="Unassembled WGS sequence"/>
</dbReference>
<evidence type="ECO:0000313" key="3">
    <source>
        <dbReference type="Proteomes" id="UP000215828"/>
    </source>
</evidence>
<sequence>MLKNSKVNNITFFLNSLSYWQAINLYITLLQSKEDISFAEAKKEAILNYSEPKKLHYLLEEALNSPNPKTCSTYQTQRE</sequence>